<evidence type="ECO:0000313" key="3">
    <source>
        <dbReference type="Proteomes" id="UP000245125"/>
    </source>
</evidence>
<dbReference type="PROSITE" id="PS51857">
    <property type="entry name" value="CSD_2"/>
    <property type="match status" value="1"/>
</dbReference>
<feature type="domain" description="CSD" evidence="1">
    <location>
        <begin position="111"/>
        <end position="175"/>
    </location>
</feature>
<keyword evidence="2" id="KW-0238">DNA-binding</keyword>
<dbReference type="AlphaFoldDB" id="A0A2U3QJY1"/>
<evidence type="ECO:0000313" key="2">
    <source>
        <dbReference type="EMBL" id="SPQ01699.1"/>
    </source>
</evidence>
<dbReference type="Gene3D" id="2.40.50.140">
    <property type="entry name" value="Nucleic acid-binding proteins"/>
    <property type="match status" value="1"/>
</dbReference>
<dbReference type="SUPFAM" id="SSF69754">
    <property type="entry name" value="Ribosome binding protein Y (YfiA homologue)"/>
    <property type="match status" value="1"/>
</dbReference>
<keyword evidence="3" id="KW-1185">Reference proteome</keyword>
<accession>A0A2U3QJY1</accession>
<gene>
    <name evidence="2" type="ORF">NBG4_670008</name>
</gene>
<reference evidence="3" key="1">
    <citation type="submission" date="2018-03" db="EMBL/GenBank/DDBJ databases">
        <authorList>
            <person name="Zecchin S."/>
        </authorList>
    </citation>
    <scope>NUCLEOTIDE SEQUENCE [LARGE SCALE GENOMIC DNA]</scope>
</reference>
<dbReference type="InterPro" id="IPR036567">
    <property type="entry name" value="RHF-like"/>
</dbReference>
<dbReference type="SUPFAM" id="SSF50249">
    <property type="entry name" value="Nucleic acid-binding proteins"/>
    <property type="match status" value="1"/>
</dbReference>
<dbReference type="NCBIfam" id="TIGR00741">
    <property type="entry name" value="yfiA"/>
    <property type="match status" value="1"/>
</dbReference>
<protein>
    <submittedName>
        <fullName evidence="2">Cold shock DNA-binding domain</fullName>
    </submittedName>
</protein>
<dbReference type="GO" id="GO:0005829">
    <property type="term" value="C:cytosol"/>
    <property type="evidence" value="ECO:0007669"/>
    <property type="project" value="UniProtKB-ARBA"/>
</dbReference>
<name>A0A2U3QJY1_9BACT</name>
<dbReference type="Pfam" id="PF02482">
    <property type="entry name" value="Ribosomal_S30AE"/>
    <property type="match status" value="1"/>
</dbReference>
<dbReference type="OrthoDB" id="9782252at2"/>
<dbReference type="GO" id="GO:0003677">
    <property type="term" value="F:DNA binding"/>
    <property type="evidence" value="ECO:0007669"/>
    <property type="project" value="UniProtKB-KW"/>
</dbReference>
<proteinExistence type="predicted"/>
<organism evidence="2 3">
    <name type="scientific">Candidatus Sulfobium mesophilum</name>
    <dbReference type="NCBI Taxonomy" id="2016548"/>
    <lineage>
        <taxon>Bacteria</taxon>
        <taxon>Pseudomonadati</taxon>
        <taxon>Nitrospirota</taxon>
        <taxon>Nitrospiria</taxon>
        <taxon>Nitrospirales</taxon>
        <taxon>Nitrospiraceae</taxon>
        <taxon>Candidatus Sulfobium</taxon>
    </lineage>
</organism>
<dbReference type="Pfam" id="PF00313">
    <property type="entry name" value="CSD"/>
    <property type="match status" value="1"/>
</dbReference>
<sequence length="176" mass="20331">MEIPLQITARDIDLTDAIRAEINEKAEKLDKFYDRIIRCKVAIESPRRHQHEGKLYSVHIYMTVPGTELIVKRELDKDLYVAIRDAFRDMRRKLEDFASEQRSDVKYHAETPRAVISTLFQDRGYGFLTTPDGLEVYFHKNSVVNGDFNKLKIGMKVRFVKQAGDKGPQASTVTIL</sequence>
<dbReference type="EMBL" id="OUUY01000116">
    <property type="protein sequence ID" value="SPQ01699.1"/>
    <property type="molecule type" value="Genomic_DNA"/>
</dbReference>
<dbReference type="SMART" id="SM00357">
    <property type="entry name" value="CSP"/>
    <property type="match status" value="1"/>
</dbReference>
<dbReference type="InterPro" id="IPR003489">
    <property type="entry name" value="RHF/RaiA"/>
</dbReference>
<dbReference type="InterPro" id="IPR011129">
    <property type="entry name" value="CSD"/>
</dbReference>
<dbReference type="InterPro" id="IPR002059">
    <property type="entry name" value="CSP_DNA-bd"/>
</dbReference>
<dbReference type="InterPro" id="IPR012340">
    <property type="entry name" value="NA-bd_OB-fold"/>
</dbReference>
<evidence type="ECO:0000259" key="1">
    <source>
        <dbReference type="PROSITE" id="PS51857"/>
    </source>
</evidence>
<dbReference type="Gene3D" id="3.30.160.100">
    <property type="entry name" value="Ribosome hibernation promotion factor-like"/>
    <property type="match status" value="1"/>
</dbReference>
<dbReference type="Proteomes" id="UP000245125">
    <property type="component" value="Unassembled WGS sequence"/>
</dbReference>